<proteinExistence type="predicted"/>
<dbReference type="InterPro" id="IPR052165">
    <property type="entry name" value="Membrane_assoc_protease"/>
</dbReference>
<feature type="domain" description="NfeD-like C-terminal" evidence="6">
    <location>
        <begin position="84"/>
        <end position="143"/>
    </location>
</feature>
<protein>
    <recommendedName>
        <fullName evidence="6">NfeD-like C-terminal domain-containing protein</fullName>
    </recommendedName>
</protein>
<gene>
    <name evidence="7" type="ORF">METZ01_LOCUS82315</name>
</gene>
<name>A0A381UNY0_9ZZZZ</name>
<organism evidence="7">
    <name type="scientific">marine metagenome</name>
    <dbReference type="NCBI Taxonomy" id="408172"/>
    <lineage>
        <taxon>unclassified sequences</taxon>
        <taxon>metagenomes</taxon>
        <taxon>ecological metagenomes</taxon>
    </lineage>
</organism>
<dbReference type="AlphaFoldDB" id="A0A381UNY0"/>
<evidence type="ECO:0000256" key="5">
    <source>
        <dbReference type="SAM" id="Phobius"/>
    </source>
</evidence>
<evidence type="ECO:0000313" key="7">
    <source>
        <dbReference type="EMBL" id="SVA29461.1"/>
    </source>
</evidence>
<evidence type="ECO:0000256" key="2">
    <source>
        <dbReference type="ARBA" id="ARBA00022692"/>
    </source>
</evidence>
<keyword evidence="2 5" id="KW-0812">Transmembrane</keyword>
<dbReference type="PANTHER" id="PTHR33507:SF3">
    <property type="entry name" value="INNER MEMBRANE PROTEIN YBBJ"/>
    <property type="match status" value="1"/>
</dbReference>
<keyword evidence="3 5" id="KW-1133">Transmembrane helix</keyword>
<feature type="transmembrane region" description="Helical" evidence="5">
    <location>
        <begin position="12"/>
        <end position="42"/>
    </location>
</feature>
<dbReference type="InterPro" id="IPR002810">
    <property type="entry name" value="NfeD-like_C"/>
</dbReference>
<evidence type="ECO:0000256" key="4">
    <source>
        <dbReference type="ARBA" id="ARBA00023136"/>
    </source>
</evidence>
<dbReference type="InterPro" id="IPR012340">
    <property type="entry name" value="NA-bd_OB-fold"/>
</dbReference>
<keyword evidence="4 5" id="KW-0472">Membrane</keyword>
<comment type="subcellular location">
    <subcellularLocation>
        <location evidence="1">Membrane</location>
        <topology evidence="1">Multi-pass membrane protein</topology>
    </subcellularLocation>
</comment>
<dbReference type="PANTHER" id="PTHR33507">
    <property type="entry name" value="INNER MEMBRANE PROTEIN YBBJ"/>
    <property type="match status" value="1"/>
</dbReference>
<dbReference type="GO" id="GO:0005886">
    <property type="term" value="C:plasma membrane"/>
    <property type="evidence" value="ECO:0007669"/>
    <property type="project" value="TreeGrafter"/>
</dbReference>
<evidence type="ECO:0000256" key="1">
    <source>
        <dbReference type="ARBA" id="ARBA00004141"/>
    </source>
</evidence>
<dbReference type="SUPFAM" id="SSF141322">
    <property type="entry name" value="NfeD domain-like"/>
    <property type="match status" value="1"/>
</dbReference>
<dbReference type="Pfam" id="PF01957">
    <property type="entry name" value="NfeD"/>
    <property type="match status" value="1"/>
</dbReference>
<evidence type="ECO:0000256" key="3">
    <source>
        <dbReference type="ARBA" id="ARBA00022989"/>
    </source>
</evidence>
<dbReference type="EMBL" id="UINC01006759">
    <property type="protein sequence ID" value="SVA29461.1"/>
    <property type="molecule type" value="Genomic_DNA"/>
</dbReference>
<accession>A0A381UNY0</accession>
<evidence type="ECO:0000259" key="6">
    <source>
        <dbReference type="Pfam" id="PF01957"/>
    </source>
</evidence>
<sequence>MDWWIWILVGVGLLAVEVIVPGGIILLFFGAAAIVVGAFVLLGIGGPMWFQWAMFSALSVASLLTLRGPILRKINVADDGAEDVDSLVGMRVVASEDIVPGAEGKAELRGTPWGAQNVGTEPLARGEDGVVVRVDGLKLYIRRS</sequence>
<reference evidence="7" key="1">
    <citation type="submission" date="2018-05" db="EMBL/GenBank/DDBJ databases">
        <authorList>
            <person name="Lanie J.A."/>
            <person name="Ng W.-L."/>
            <person name="Kazmierczak K.M."/>
            <person name="Andrzejewski T.M."/>
            <person name="Davidsen T.M."/>
            <person name="Wayne K.J."/>
            <person name="Tettelin H."/>
            <person name="Glass J.I."/>
            <person name="Rusch D."/>
            <person name="Podicherti R."/>
            <person name="Tsui H.-C.T."/>
            <person name="Winkler M.E."/>
        </authorList>
    </citation>
    <scope>NUCLEOTIDE SEQUENCE</scope>
</reference>
<dbReference type="Gene3D" id="2.40.50.140">
    <property type="entry name" value="Nucleic acid-binding proteins"/>
    <property type="match status" value="1"/>
</dbReference>